<evidence type="ECO:0000259" key="1">
    <source>
        <dbReference type="PROSITE" id="PS51502"/>
    </source>
</evidence>
<sequence length="193" mass="21163">MAKFTALITLQPGADREAFARGIGDATLVQPTLPGVFDGGDLILHRHAGGDAVPTDPAITHIDSAVYEPIGGGAHEPGLQGGVYRCLLLAVKPGTPEATVRQFESETLAMPHYIGAIRNWRLSRVTKASGARAWTHVWEQEYADIGGLLGPYMTNPYHWARVDRWFDPECPEWIVDTRLCHSFCAFERSALNP</sequence>
<dbReference type="RefSeq" id="WP_265268591.1">
    <property type="nucleotide sequence ID" value="NZ_JANFAV010000004.1"/>
</dbReference>
<dbReference type="InterPro" id="IPR013097">
    <property type="entry name" value="Dabb"/>
</dbReference>
<gene>
    <name evidence="2" type="ORF">NEE01_08170</name>
</gene>
<organism evidence="2 3">
    <name type="scientific">Sphingomonas lycopersici</name>
    <dbReference type="NCBI Taxonomy" id="2951807"/>
    <lineage>
        <taxon>Bacteria</taxon>
        <taxon>Pseudomonadati</taxon>
        <taxon>Pseudomonadota</taxon>
        <taxon>Alphaproteobacteria</taxon>
        <taxon>Sphingomonadales</taxon>
        <taxon>Sphingomonadaceae</taxon>
        <taxon>Sphingomonas</taxon>
    </lineage>
</organism>
<dbReference type="EMBL" id="JANFAV010000004">
    <property type="protein sequence ID" value="MCW6534760.1"/>
    <property type="molecule type" value="Genomic_DNA"/>
</dbReference>
<protein>
    <submittedName>
        <fullName evidence="2">Dabb family protein</fullName>
    </submittedName>
</protein>
<evidence type="ECO:0000313" key="2">
    <source>
        <dbReference type="EMBL" id="MCW6534760.1"/>
    </source>
</evidence>
<comment type="caution">
    <text evidence="2">The sequence shown here is derived from an EMBL/GenBank/DDBJ whole genome shotgun (WGS) entry which is preliminary data.</text>
</comment>
<proteinExistence type="predicted"/>
<evidence type="ECO:0000313" key="3">
    <source>
        <dbReference type="Proteomes" id="UP001165565"/>
    </source>
</evidence>
<keyword evidence="3" id="KW-1185">Reference proteome</keyword>
<dbReference type="SUPFAM" id="SSF54909">
    <property type="entry name" value="Dimeric alpha+beta barrel"/>
    <property type="match status" value="1"/>
</dbReference>
<name>A0AA41Z756_9SPHN</name>
<dbReference type="Pfam" id="PF07876">
    <property type="entry name" value="Dabb"/>
    <property type="match status" value="1"/>
</dbReference>
<accession>A0AA41Z756</accession>
<dbReference type="Proteomes" id="UP001165565">
    <property type="component" value="Unassembled WGS sequence"/>
</dbReference>
<dbReference type="PROSITE" id="PS51502">
    <property type="entry name" value="S_R_A_B_BARREL"/>
    <property type="match status" value="1"/>
</dbReference>
<dbReference type="SMART" id="SM00886">
    <property type="entry name" value="Dabb"/>
    <property type="match status" value="1"/>
</dbReference>
<dbReference type="AlphaFoldDB" id="A0AA41Z756"/>
<dbReference type="InterPro" id="IPR011008">
    <property type="entry name" value="Dimeric_a/b-barrel"/>
</dbReference>
<reference evidence="2" key="1">
    <citation type="submission" date="2022-06" db="EMBL/GenBank/DDBJ databases">
        <title>Sphingomonas sp. nov. isolated from rhizosphere soil of tomato.</title>
        <authorList>
            <person name="Dong H."/>
            <person name="Gao R."/>
        </authorList>
    </citation>
    <scope>NUCLEOTIDE SEQUENCE</scope>
    <source>
        <strain evidence="2">MMSM24</strain>
    </source>
</reference>
<feature type="domain" description="Stress-response A/B barrel" evidence="1">
    <location>
        <begin position="83"/>
        <end position="183"/>
    </location>
</feature>